<reference evidence="2 3" key="1">
    <citation type="journal article" date="2016" name="Mol. Biol. Evol.">
        <title>Comparative Genomics of Early-Diverging Mushroom-Forming Fungi Provides Insights into the Origins of Lignocellulose Decay Capabilities.</title>
        <authorList>
            <person name="Nagy L.G."/>
            <person name="Riley R."/>
            <person name="Tritt A."/>
            <person name="Adam C."/>
            <person name="Daum C."/>
            <person name="Floudas D."/>
            <person name="Sun H."/>
            <person name="Yadav J.S."/>
            <person name="Pangilinan J."/>
            <person name="Larsson K.H."/>
            <person name="Matsuura K."/>
            <person name="Barry K."/>
            <person name="Labutti K."/>
            <person name="Kuo R."/>
            <person name="Ohm R.A."/>
            <person name="Bhattacharya S.S."/>
            <person name="Shirouzu T."/>
            <person name="Yoshinaga Y."/>
            <person name="Martin F.M."/>
            <person name="Grigoriev I.V."/>
            <person name="Hibbett D.S."/>
        </authorList>
    </citation>
    <scope>NUCLEOTIDE SEQUENCE [LARGE SCALE GENOMIC DNA]</scope>
    <source>
        <strain evidence="2 3">93-53</strain>
    </source>
</reference>
<feature type="compositionally biased region" description="Polar residues" evidence="1">
    <location>
        <begin position="22"/>
        <end position="50"/>
    </location>
</feature>
<feature type="region of interest" description="Disordered" evidence="1">
    <location>
        <begin position="20"/>
        <end position="57"/>
    </location>
</feature>
<dbReference type="RefSeq" id="XP_040761501.1">
    <property type="nucleotide sequence ID" value="XM_040911665.1"/>
</dbReference>
<protein>
    <submittedName>
        <fullName evidence="2">Uncharacterized protein</fullName>
    </submittedName>
</protein>
<accession>A0A165CYN2</accession>
<gene>
    <name evidence="2" type="ORF">LAESUDRAFT_751419</name>
</gene>
<proteinExistence type="predicted"/>
<evidence type="ECO:0000256" key="1">
    <source>
        <dbReference type="SAM" id="MobiDB-lite"/>
    </source>
</evidence>
<dbReference type="GeneID" id="63828693"/>
<dbReference type="OrthoDB" id="2799313at2759"/>
<dbReference type="Proteomes" id="UP000076871">
    <property type="component" value="Unassembled WGS sequence"/>
</dbReference>
<name>A0A165CYN2_9APHY</name>
<evidence type="ECO:0000313" key="3">
    <source>
        <dbReference type="Proteomes" id="UP000076871"/>
    </source>
</evidence>
<dbReference type="InParanoid" id="A0A165CYN2"/>
<organism evidence="2 3">
    <name type="scientific">Laetiporus sulphureus 93-53</name>
    <dbReference type="NCBI Taxonomy" id="1314785"/>
    <lineage>
        <taxon>Eukaryota</taxon>
        <taxon>Fungi</taxon>
        <taxon>Dikarya</taxon>
        <taxon>Basidiomycota</taxon>
        <taxon>Agaricomycotina</taxon>
        <taxon>Agaricomycetes</taxon>
        <taxon>Polyporales</taxon>
        <taxon>Laetiporus</taxon>
    </lineage>
</organism>
<keyword evidence="3" id="KW-1185">Reference proteome</keyword>
<dbReference type="AlphaFoldDB" id="A0A165CYN2"/>
<evidence type="ECO:0000313" key="2">
    <source>
        <dbReference type="EMBL" id="KZT03761.1"/>
    </source>
</evidence>
<sequence>MSNKCFCQGCDGPDCPMRESHALSSRTAHSESNSSTGSHIPASDNQSSGPSWAPQRQVLPPTVLSSHQNAHAEEHSNIHITSRDTHTLFNDQNLGMIPCAAQAASMPMMFINSAIAPTSPGLIPFGLIPPAGQPSVHYGSSTIVPIPLIRYRPPPRRPIFQERFVYFSPNGVGYVNLGSCLSGNIPPGLPTDPLFPGLSNGSHKLALRFTWPIPRAGPRYRPFFKQFDISRGTTAEQLACKIARLMNEFIEANQDHNYGTNDTDAQWRVGPQYGVTINQILLVVAKQITKGSIEPILKLQRSLPHI</sequence>
<dbReference type="EMBL" id="KV427641">
    <property type="protein sequence ID" value="KZT03761.1"/>
    <property type="molecule type" value="Genomic_DNA"/>
</dbReference>